<dbReference type="STRING" id="62324.A0A182RDI3"/>
<feature type="compositionally biased region" description="Gly residues" evidence="1">
    <location>
        <begin position="330"/>
        <end position="340"/>
    </location>
</feature>
<dbReference type="VEuPathDB" id="VectorBase:AFUN2_008358"/>
<feature type="compositionally biased region" description="Basic residues" evidence="1">
    <location>
        <begin position="504"/>
        <end position="523"/>
    </location>
</feature>
<feature type="compositionally biased region" description="Basic residues" evidence="1">
    <location>
        <begin position="319"/>
        <end position="328"/>
    </location>
</feature>
<feature type="compositionally biased region" description="Low complexity" evidence="1">
    <location>
        <begin position="524"/>
        <end position="544"/>
    </location>
</feature>
<evidence type="ECO:0000313" key="2">
    <source>
        <dbReference type="EnsemblMetazoa" id="AFUN004255-PA"/>
    </source>
</evidence>
<feature type="compositionally biased region" description="Polar residues" evidence="1">
    <location>
        <begin position="412"/>
        <end position="422"/>
    </location>
</feature>
<dbReference type="VEuPathDB" id="VectorBase:AFUN004255"/>
<feature type="compositionally biased region" description="Low complexity" evidence="1">
    <location>
        <begin position="225"/>
        <end position="241"/>
    </location>
</feature>
<dbReference type="AlphaFoldDB" id="A0A182RDI3"/>
<reference evidence="2" key="1">
    <citation type="submission" date="2020-05" db="UniProtKB">
        <authorList>
            <consortium name="EnsemblMetazoa"/>
        </authorList>
    </citation>
    <scope>IDENTIFICATION</scope>
    <source>
        <strain evidence="2">FUMOZ</strain>
    </source>
</reference>
<proteinExistence type="predicted"/>
<protein>
    <submittedName>
        <fullName evidence="2">Uncharacterized protein</fullName>
    </submittedName>
</protein>
<feature type="region of interest" description="Disordered" evidence="1">
    <location>
        <begin position="492"/>
        <end position="546"/>
    </location>
</feature>
<feature type="compositionally biased region" description="Basic and acidic residues" evidence="1">
    <location>
        <begin position="398"/>
        <end position="410"/>
    </location>
</feature>
<feature type="compositionally biased region" description="Polar residues" evidence="1">
    <location>
        <begin position="455"/>
        <end position="469"/>
    </location>
</feature>
<evidence type="ECO:0000256" key="1">
    <source>
        <dbReference type="SAM" id="MobiDB-lite"/>
    </source>
</evidence>
<dbReference type="EnsemblMetazoa" id="AFUN004255-RA">
    <property type="protein sequence ID" value="AFUN004255-PA"/>
    <property type="gene ID" value="AFUN004255"/>
</dbReference>
<feature type="region of interest" description="Disordered" evidence="1">
    <location>
        <begin position="390"/>
        <end position="477"/>
    </location>
</feature>
<sequence length="635" mass="68633">MDCCSSSNYVDYRHHSMNGNYCYPYSPNMLRSASPYPLASSGRYGTDYRSSPLGYHHHGGYDGYDKYYGSYHHASSSYQTGYYGNYPSSYRDYGSYGHYYHQSQSPYARCGGSSGAAPHGYGGSATGASYLYPGRHYPASSAALAAHPFGSRESSYYHAQREHHQQQQYSSFANYGHLPPYRNGVGPGATHEHPGGKSHHHPQQPTHQQPYPPQQTFAGSHNERGITGSVGSEGGTTTTSHPSPPSSTLFSAQNGYSSPSSDYTLPTSSYSSADSPQHPLADEGDTQAPTATPTPSTALLGATAAAAEFPHGTKDNRMRKPKERKLHRAYGGGGNGGSGRGSRTSSPAPAGVNGLSGSNGAAAATGMKSLDALTNLCWPDEDQFSGRMRKYSTANGMKSKDGSNGRKESNELENATVASPSRSAGPARRTKKPTPTSRQLKETKLSAESREKQTNRATPTTPTVENKNITPLPGFQQAFGSTEIGKFSEVFFNSSPTSANHSPPAHHHHHHHHHHQQQHHHHPLQLQEHQPQTQQSQQVPAQSHGTMQQLVMESLNAYESDVDTLSPSQAWETNGNPAVGETYDNGGPTGTNGYNLQIGTSFHPSYYESSSYSDHGVDSPLGNYFSEMTCNEFVN</sequence>
<organism evidence="2">
    <name type="scientific">Anopheles funestus</name>
    <name type="common">African malaria mosquito</name>
    <dbReference type="NCBI Taxonomy" id="62324"/>
    <lineage>
        <taxon>Eukaryota</taxon>
        <taxon>Metazoa</taxon>
        <taxon>Ecdysozoa</taxon>
        <taxon>Arthropoda</taxon>
        <taxon>Hexapoda</taxon>
        <taxon>Insecta</taxon>
        <taxon>Pterygota</taxon>
        <taxon>Neoptera</taxon>
        <taxon>Endopterygota</taxon>
        <taxon>Diptera</taxon>
        <taxon>Nematocera</taxon>
        <taxon>Culicoidea</taxon>
        <taxon>Culicidae</taxon>
        <taxon>Anophelinae</taxon>
        <taxon>Anopheles</taxon>
    </lineage>
</organism>
<name>A0A182RDI3_ANOFN</name>
<feature type="compositionally biased region" description="Low complexity" evidence="1">
    <location>
        <begin position="494"/>
        <end position="503"/>
    </location>
</feature>
<feature type="compositionally biased region" description="Basic and acidic residues" evidence="1">
    <location>
        <begin position="439"/>
        <end position="454"/>
    </location>
</feature>
<feature type="compositionally biased region" description="Polar residues" evidence="1">
    <location>
        <begin position="249"/>
        <end position="275"/>
    </location>
</feature>
<feature type="region of interest" description="Disordered" evidence="1">
    <location>
        <begin position="174"/>
        <end position="354"/>
    </location>
</feature>
<feature type="compositionally biased region" description="Low complexity" evidence="1">
    <location>
        <begin position="286"/>
        <end position="307"/>
    </location>
</feature>
<feature type="compositionally biased region" description="Low complexity" evidence="1">
    <location>
        <begin position="341"/>
        <end position="354"/>
    </location>
</feature>
<accession>A0A182RDI3</accession>